<keyword evidence="2" id="KW-1003">Cell membrane</keyword>
<accession>A0A915ECN0</accession>
<keyword evidence="13" id="KW-1185">Reference proteome</keyword>
<keyword evidence="3" id="KW-0812">Transmembrane</keyword>
<dbReference type="SUPFAM" id="SSF63712">
    <property type="entry name" value="Nicotinic receptor ligand binding domain-like"/>
    <property type="match status" value="1"/>
</dbReference>
<evidence type="ECO:0000256" key="9">
    <source>
        <dbReference type="ARBA" id="ARBA00023303"/>
    </source>
</evidence>
<dbReference type="Proteomes" id="UP000887574">
    <property type="component" value="Unplaced"/>
</dbReference>
<dbReference type="InterPro" id="IPR006201">
    <property type="entry name" value="Neur_channel"/>
</dbReference>
<dbReference type="PRINTS" id="PR00254">
    <property type="entry name" value="NICOTINICR"/>
</dbReference>
<keyword evidence="8" id="KW-1071">Ligand-gated ion channel</keyword>
<comment type="subcellular location">
    <subcellularLocation>
        <location evidence="10">Synaptic cell membrane</location>
        <topology evidence="10">Multi-pass membrane protein</topology>
    </subcellularLocation>
</comment>
<keyword evidence="7" id="KW-0675">Receptor</keyword>
<keyword evidence="1" id="KW-0813">Transport</keyword>
<keyword evidence="4" id="KW-0770">Synapse</keyword>
<dbReference type="AlphaFoldDB" id="A0A915ECN0"/>
<dbReference type="WBParaSite" id="jg4451">
    <property type="protein sequence ID" value="jg4451"/>
    <property type="gene ID" value="jg4451"/>
</dbReference>
<keyword evidence="6" id="KW-0472">Membrane</keyword>
<dbReference type="GO" id="GO:0045211">
    <property type="term" value="C:postsynaptic membrane"/>
    <property type="evidence" value="ECO:0007669"/>
    <property type="project" value="InterPro"/>
</dbReference>
<evidence type="ECO:0000256" key="10">
    <source>
        <dbReference type="ARBA" id="ARBA00034099"/>
    </source>
</evidence>
<evidence type="ECO:0000259" key="12">
    <source>
        <dbReference type="Pfam" id="PF02931"/>
    </source>
</evidence>
<evidence type="ECO:0000256" key="3">
    <source>
        <dbReference type="ARBA" id="ARBA00022692"/>
    </source>
</evidence>
<dbReference type="PANTHER" id="PTHR18945">
    <property type="entry name" value="NEUROTRANSMITTER GATED ION CHANNEL"/>
    <property type="match status" value="1"/>
</dbReference>
<dbReference type="GO" id="GO:0022848">
    <property type="term" value="F:acetylcholine-gated monoatomic cation-selective channel activity"/>
    <property type="evidence" value="ECO:0007669"/>
    <property type="project" value="InterPro"/>
</dbReference>
<evidence type="ECO:0000313" key="13">
    <source>
        <dbReference type="Proteomes" id="UP000887574"/>
    </source>
</evidence>
<dbReference type="InterPro" id="IPR006202">
    <property type="entry name" value="Neur_chan_lig-bd"/>
</dbReference>
<feature type="region of interest" description="Disordered" evidence="11">
    <location>
        <begin position="70"/>
        <end position="91"/>
    </location>
</feature>
<name>A0A915ECN0_9BILA</name>
<evidence type="ECO:0000256" key="5">
    <source>
        <dbReference type="ARBA" id="ARBA00023065"/>
    </source>
</evidence>
<evidence type="ECO:0000256" key="4">
    <source>
        <dbReference type="ARBA" id="ARBA00023018"/>
    </source>
</evidence>
<dbReference type="Pfam" id="PF02931">
    <property type="entry name" value="Neur_chan_LBD"/>
    <property type="match status" value="1"/>
</dbReference>
<feature type="compositionally biased region" description="Low complexity" evidence="11">
    <location>
        <begin position="77"/>
        <end position="88"/>
    </location>
</feature>
<evidence type="ECO:0000313" key="14">
    <source>
        <dbReference type="WBParaSite" id="jg4451"/>
    </source>
</evidence>
<feature type="domain" description="Neurotransmitter-gated ion-channel ligand-binding" evidence="12">
    <location>
        <begin position="121"/>
        <end position="222"/>
    </location>
</feature>
<keyword evidence="9" id="KW-0407">Ion channel</keyword>
<evidence type="ECO:0000256" key="7">
    <source>
        <dbReference type="ARBA" id="ARBA00023170"/>
    </source>
</evidence>
<reference evidence="14" key="1">
    <citation type="submission" date="2022-11" db="UniProtKB">
        <authorList>
            <consortium name="WormBaseParasite"/>
        </authorList>
    </citation>
    <scope>IDENTIFICATION</scope>
</reference>
<dbReference type="Gene3D" id="2.70.170.10">
    <property type="entry name" value="Neurotransmitter-gated ion-channel ligand-binding domain"/>
    <property type="match status" value="1"/>
</dbReference>
<dbReference type="InterPro" id="IPR036734">
    <property type="entry name" value="Neur_chan_lig-bd_sf"/>
</dbReference>
<evidence type="ECO:0000256" key="8">
    <source>
        <dbReference type="ARBA" id="ARBA00023286"/>
    </source>
</evidence>
<protein>
    <submittedName>
        <fullName evidence="14">Neurotransmitter-gated ion-channel ligand-binding domain-containing protein</fullName>
    </submittedName>
</protein>
<evidence type="ECO:0000256" key="1">
    <source>
        <dbReference type="ARBA" id="ARBA00022448"/>
    </source>
</evidence>
<proteinExistence type="predicted"/>
<evidence type="ECO:0000256" key="2">
    <source>
        <dbReference type="ARBA" id="ARBA00022475"/>
    </source>
</evidence>
<evidence type="ECO:0000256" key="6">
    <source>
        <dbReference type="ARBA" id="ARBA00023136"/>
    </source>
</evidence>
<dbReference type="GO" id="GO:0004888">
    <property type="term" value="F:transmembrane signaling receptor activity"/>
    <property type="evidence" value="ECO:0007669"/>
    <property type="project" value="InterPro"/>
</dbReference>
<sequence length="230" mass="25718">MIQLIVFYVVLTRNTTSSAIQLLLLVFALWDVVGNPATTPFLFSSSTTAVPALATKTTGITTSTITNKNTDTDKLSSSETQSKMSSSSTANPTKVESVTCALCTTICLLTTRRRFGLCCPIWLKQILKVDERDQTLNVYLWLELYWVDQLLKWDPSLYGGLDRIHVPSAKIWRPDLLVYNNANMNVEDNEMETNAIIKYNGEVTLFRAMITDIACSLSLSLFHLISKFAT</sequence>
<evidence type="ECO:0000256" key="11">
    <source>
        <dbReference type="SAM" id="MobiDB-lite"/>
    </source>
</evidence>
<organism evidence="13 14">
    <name type="scientific">Ditylenchus dipsaci</name>
    <dbReference type="NCBI Taxonomy" id="166011"/>
    <lineage>
        <taxon>Eukaryota</taxon>
        <taxon>Metazoa</taxon>
        <taxon>Ecdysozoa</taxon>
        <taxon>Nematoda</taxon>
        <taxon>Chromadorea</taxon>
        <taxon>Rhabditida</taxon>
        <taxon>Tylenchina</taxon>
        <taxon>Tylenchomorpha</taxon>
        <taxon>Sphaerularioidea</taxon>
        <taxon>Anguinidae</taxon>
        <taxon>Anguininae</taxon>
        <taxon>Ditylenchus</taxon>
    </lineage>
</organism>
<keyword evidence="5" id="KW-0406">Ion transport</keyword>
<dbReference type="InterPro" id="IPR002394">
    <property type="entry name" value="Nicotinic_acetylcholine_rcpt"/>
</dbReference>